<protein>
    <submittedName>
        <fullName evidence="2">Uncharacterized protein</fullName>
    </submittedName>
</protein>
<proteinExistence type="predicted"/>
<dbReference type="EMBL" id="CADCWG010000003">
    <property type="protein sequence ID" value="CAA9533092.1"/>
    <property type="molecule type" value="Genomic_DNA"/>
</dbReference>
<name>A0A6J4TXQ2_9BACT</name>
<sequence length="72" mass="7751">MTTDGAPAAHGRGARLPEGEPGMTEKEMDKLPERSAIGAQPGVKRKVAVRTLASGVIADVRGLLQRFRRKKQ</sequence>
<feature type="region of interest" description="Disordered" evidence="1">
    <location>
        <begin position="1"/>
        <end position="42"/>
    </location>
</feature>
<gene>
    <name evidence="2" type="ORF">AVDCRST_MAG49-38</name>
</gene>
<dbReference type="AlphaFoldDB" id="A0A6J4TXQ2"/>
<feature type="compositionally biased region" description="Basic and acidic residues" evidence="1">
    <location>
        <begin position="15"/>
        <end position="33"/>
    </location>
</feature>
<reference evidence="2" key="1">
    <citation type="submission" date="2020-02" db="EMBL/GenBank/DDBJ databases">
        <authorList>
            <person name="Meier V. D."/>
        </authorList>
    </citation>
    <scope>NUCLEOTIDE SEQUENCE</scope>
    <source>
        <strain evidence="2">AVDCRST_MAG49</strain>
    </source>
</reference>
<organism evidence="2">
    <name type="scientific">uncultured Thermomicrobiales bacterium</name>
    <dbReference type="NCBI Taxonomy" id="1645740"/>
    <lineage>
        <taxon>Bacteria</taxon>
        <taxon>Pseudomonadati</taxon>
        <taxon>Thermomicrobiota</taxon>
        <taxon>Thermomicrobia</taxon>
        <taxon>Thermomicrobiales</taxon>
        <taxon>environmental samples</taxon>
    </lineage>
</organism>
<accession>A0A6J4TXQ2</accession>
<evidence type="ECO:0000313" key="2">
    <source>
        <dbReference type="EMBL" id="CAA9533092.1"/>
    </source>
</evidence>
<evidence type="ECO:0000256" key="1">
    <source>
        <dbReference type="SAM" id="MobiDB-lite"/>
    </source>
</evidence>